<dbReference type="KEGG" id="als:DJ013_15170"/>
<dbReference type="PANTHER" id="PTHR30329:SF21">
    <property type="entry name" value="LIPOPROTEIN YIAD-RELATED"/>
    <property type="match status" value="1"/>
</dbReference>
<evidence type="ECO:0000256" key="1">
    <source>
        <dbReference type="ARBA" id="ARBA00004442"/>
    </source>
</evidence>
<dbReference type="EMBL" id="CP029480">
    <property type="protein sequence ID" value="AWV99428.1"/>
    <property type="molecule type" value="Genomic_DNA"/>
</dbReference>
<evidence type="ECO:0000259" key="5">
    <source>
        <dbReference type="PROSITE" id="PS51123"/>
    </source>
</evidence>
<dbReference type="CDD" id="cd07185">
    <property type="entry name" value="OmpA_C-like"/>
    <property type="match status" value="1"/>
</dbReference>
<keyword evidence="7" id="KW-1185">Reference proteome</keyword>
<protein>
    <recommendedName>
        <fullName evidence="5">OmpA-like domain-containing protein</fullName>
    </recommendedName>
</protein>
<evidence type="ECO:0000256" key="2">
    <source>
        <dbReference type="ARBA" id="ARBA00023136"/>
    </source>
</evidence>
<dbReference type="InterPro" id="IPR006664">
    <property type="entry name" value="OMP_bac"/>
</dbReference>
<name>A0A2Z4GEL7_9BACT</name>
<organism evidence="6 7">
    <name type="scientific">Arcticibacterium luteifluviistationis</name>
    <dbReference type="NCBI Taxonomy" id="1784714"/>
    <lineage>
        <taxon>Bacteria</taxon>
        <taxon>Pseudomonadati</taxon>
        <taxon>Bacteroidota</taxon>
        <taxon>Cytophagia</taxon>
        <taxon>Cytophagales</taxon>
        <taxon>Leadbetterellaceae</taxon>
        <taxon>Arcticibacterium</taxon>
    </lineage>
</organism>
<dbReference type="Pfam" id="PF00691">
    <property type="entry name" value="OmpA"/>
    <property type="match status" value="1"/>
</dbReference>
<dbReference type="PROSITE" id="PS51123">
    <property type="entry name" value="OMPA_2"/>
    <property type="match status" value="1"/>
</dbReference>
<dbReference type="AlphaFoldDB" id="A0A2Z4GEL7"/>
<dbReference type="SUPFAM" id="SSF103088">
    <property type="entry name" value="OmpA-like"/>
    <property type="match status" value="1"/>
</dbReference>
<sequence length="407" mass="46697">MIKAKLLILCFLTFQFVWVHGQSENSRFSISPHIGLGVLLPGSQKATEGNERMNYMWRFYNIGYTTNNQGQKSFNFKTTNRIGVNLNYRLSQSIDLSLGGTRINYVSAYNPSLNFDFQGQHVQAFIDDFNYLSLNFGVKYRAYNLYYVFQGNFIPNVNGFYERRTSKQASNNVASGEYTNESGTGLKFNTLVSNDLKYGLYFGIGQEMFLDGNTEFELGFSFALQPLYTEEIGFYRGGSLIGRNRNNRLINGIFVGIKQSFNFRKKEKRPKPIKKKEPKVKVNEDSFEIGEREVRIGEDLVMDEIQFEQSSSELDYFSQQSLNSIYAFLLRYPKSKIEISGHTSSEGDRGANIELSEIRAEACKDYLISKGINGRRIRTIGLGPDRPISRKEEELNRRVEVKILSME</sequence>
<dbReference type="InterPro" id="IPR050330">
    <property type="entry name" value="Bact_OuterMem_StrucFunc"/>
</dbReference>
<dbReference type="PANTHER" id="PTHR30329">
    <property type="entry name" value="STATOR ELEMENT OF FLAGELLAR MOTOR COMPLEX"/>
    <property type="match status" value="1"/>
</dbReference>
<dbReference type="PRINTS" id="PR01021">
    <property type="entry name" value="OMPADOMAIN"/>
</dbReference>
<proteinExistence type="predicted"/>
<keyword evidence="3" id="KW-0998">Cell outer membrane</keyword>
<evidence type="ECO:0000313" key="6">
    <source>
        <dbReference type="EMBL" id="AWV99428.1"/>
    </source>
</evidence>
<evidence type="ECO:0000313" key="7">
    <source>
        <dbReference type="Proteomes" id="UP000249873"/>
    </source>
</evidence>
<dbReference type="InterPro" id="IPR006665">
    <property type="entry name" value="OmpA-like"/>
</dbReference>
<dbReference type="OrthoDB" id="1490539at2"/>
<dbReference type="InterPro" id="IPR036737">
    <property type="entry name" value="OmpA-like_sf"/>
</dbReference>
<comment type="subcellular location">
    <subcellularLocation>
        <location evidence="1">Cell outer membrane</location>
    </subcellularLocation>
</comment>
<dbReference type="RefSeq" id="WP_111372797.1">
    <property type="nucleotide sequence ID" value="NZ_CP029480.1"/>
</dbReference>
<keyword evidence="2 4" id="KW-0472">Membrane</keyword>
<gene>
    <name evidence="6" type="ORF">DJ013_15170</name>
</gene>
<evidence type="ECO:0000256" key="4">
    <source>
        <dbReference type="PROSITE-ProRule" id="PRU00473"/>
    </source>
</evidence>
<feature type="domain" description="OmpA-like" evidence="5">
    <location>
        <begin position="298"/>
        <end position="407"/>
    </location>
</feature>
<reference evidence="6 7" key="1">
    <citation type="submission" date="2018-05" db="EMBL/GenBank/DDBJ databases">
        <title>Complete genome sequence of Arcticibacterium luteifluviistationis SM1504T, a cytophagaceae bacterium isolated from Arctic surface seawater.</title>
        <authorList>
            <person name="Li Y."/>
            <person name="Qin Q.-L."/>
        </authorList>
    </citation>
    <scope>NUCLEOTIDE SEQUENCE [LARGE SCALE GENOMIC DNA]</scope>
    <source>
        <strain evidence="6 7">SM1504</strain>
    </source>
</reference>
<evidence type="ECO:0000256" key="3">
    <source>
        <dbReference type="ARBA" id="ARBA00023237"/>
    </source>
</evidence>
<dbReference type="Proteomes" id="UP000249873">
    <property type="component" value="Chromosome"/>
</dbReference>
<accession>A0A2Z4GEL7</accession>
<dbReference type="Gene3D" id="3.30.1330.60">
    <property type="entry name" value="OmpA-like domain"/>
    <property type="match status" value="1"/>
</dbReference>
<dbReference type="GO" id="GO:0009279">
    <property type="term" value="C:cell outer membrane"/>
    <property type="evidence" value="ECO:0007669"/>
    <property type="project" value="UniProtKB-SubCell"/>
</dbReference>